<evidence type="ECO:0000256" key="13">
    <source>
        <dbReference type="ARBA" id="ARBA00023180"/>
    </source>
</evidence>
<keyword evidence="12 21" id="KW-0675">Receptor</keyword>
<comment type="subcellular location">
    <subcellularLocation>
        <location evidence="1">Cell membrane</location>
        <topology evidence="1">Single-pass type I membrane protein</topology>
    </subcellularLocation>
</comment>
<feature type="region of interest" description="Disordered" evidence="17">
    <location>
        <begin position="153"/>
        <end position="175"/>
    </location>
</feature>
<evidence type="ECO:0000256" key="12">
    <source>
        <dbReference type="ARBA" id="ARBA00023170"/>
    </source>
</evidence>
<keyword evidence="8 18" id="KW-1133">Transmembrane helix</keyword>
<feature type="domain" description="Immunoglobulin" evidence="20">
    <location>
        <begin position="25"/>
        <end position="130"/>
    </location>
</feature>
<dbReference type="InterPro" id="IPR013783">
    <property type="entry name" value="Ig-like_fold"/>
</dbReference>
<dbReference type="InParanoid" id="A0A7J8GUV8"/>
<dbReference type="EMBL" id="JACASF010000008">
    <property type="protein sequence ID" value="KAF6463435.1"/>
    <property type="molecule type" value="Genomic_DNA"/>
</dbReference>
<evidence type="ECO:0000256" key="10">
    <source>
        <dbReference type="ARBA" id="ARBA00023136"/>
    </source>
</evidence>
<feature type="chain" id="PRO_5029754725" description="Triggering receptor expressed on myeloid cells 1" evidence="19">
    <location>
        <begin position="20"/>
        <end position="256"/>
    </location>
</feature>
<dbReference type="FunCoup" id="A0A7J8GUV8">
    <property type="interactions" value="32"/>
</dbReference>
<dbReference type="InterPro" id="IPR013106">
    <property type="entry name" value="Ig_V-set"/>
</dbReference>
<dbReference type="GO" id="GO:0030593">
    <property type="term" value="P:neutrophil chemotaxis"/>
    <property type="evidence" value="ECO:0007669"/>
    <property type="project" value="TreeGrafter"/>
</dbReference>
<evidence type="ECO:0000256" key="19">
    <source>
        <dbReference type="SAM" id="SignalP"/>
    </source>
</evidence>
<keyword evidence="4" id="KW-0399">Innate immunity</keyword>
<evidence type="ECO:0000256" key="6">
    <source>
        <dbReference type="ARBA" id="ARBA00022729"/>
    </source>
</evidence>
<evidence type="ECO:0000256" key="16">
    <source>
        <dbReference type="ARBA" id="ARBA00046918"/>
    </source>
</evidence>
<keyword evidence="3" id="KW-1003">Cell membrane</keyword>
<keyword evidence="9" id="KW-1064">Adaptive immunity</keyword>
<evidence type="ECO:0000256" key="15">
    <source>
        <dbReference type="ARBA" id="ARBA00045778"/>
    </source>
</evidence>
<name>A0A7J8GUV8_MOLMO</name>
<evidence type="ECO:0000256" key="11">
    <source>
        <dbReference type="ARBA" id="ARBA00023157"/>
    </source>
</evidence>
<evidence type="ECO:0000256" key="3">
    <source>
        <dbReference type="ARBA" id="ARBA00022475"/>
    </source>
</evidence>
<comment type="caution">
    <text evidence="21">The sequence shown here is derived from an EMBL/GenBank/DDBJ whole genome shotgun (WGS) entry which is preliminary data.</text>
</comment>
<comment type="subunit">
    <text evidence="16">Monomer. Homomultimer; when activated. Interacts with TYROBP/DAP12. Interacts with TLR4.</text>
</comment>
<evidence type="ECO:0000256" key="17">
    <source>
        <dbReference type="SAM" id="MobiDB-lite"/>
    </source>
</evidence>
<dbReference type="GO" id="GO:0045087">
    <property type="term" value="P:innate immune response"/>
    <property type="evidence" value="ECO:0007669"/>
    <property type="project" value="UniProtKB-KW"/>
</dbReference>
<keyword evidence="14" id="KW-0393">Immunoglobulin domain</keyword>
<dbReference type="Proteomes" id="UP000550707">
    <property type="component" value="Unassembled WGS sequence"/>
</dbReference>
<dbReference type="SMART" id="SM00409">
    <property type="entry name" value="IG"/>
    <property type="match status" value="1"/>
</dbReference>
<evidence type="ECO:0000256" key="7">
    <source>
        <dbReference type="ARBA" id="ARBA00022859"/>
    </source>
</evidence>
<dbReference type="SUPFAM" id="SSF48726">
    <property type="entry name" value="Immunoglobulin"/>
    <property type="match status" value="1"/>
</dbReference>
<gene>
    <name evidence="21" type="ORF">HJG59_018726</name>
</gene>
<dbReference type="PANTHER" id="PTHR19357">
    <property type="entry name" value="TRIGGERING RECEPTOR EXPRESSED ON MYELOID CELLS 1"/>
    <property type="match status" value="1"/>
</dbReference>
<keyword evidence="6 19" id="KW-0732">Signal</keyword>
<dbReference type="GO" id="GO:0070945">
    <property type="term" value="P:neutrophil-mediated killing of gram-negative bacterium"/>
    <property type="evidence" value="ECO:0007669"/>
    <property type="project" value="TreeGrafter"/>
</dbReference>
<keyword evidence="13" id="KW-0325">Glycoprotein</keyword>
<keyword evidence="7" id="KW-0391">Immunity</keyword>
<evidence type="ECO:0000259" key="20">
    <source>
        <dbReference type="SMART" id="SM00409"/>
    </source>
</evidence>
<keyword evidence="22" id="KW-1185">Reference proteome</keyword>
<proteinExistence type="predicted"/>
<evidence type="ECO:0000256" key="2">
    <source>
        <dbReference type="ARBA" id="ARBA00021287"/>
    </source>
</evidence>
<organism evidence="21 22">
    <name type="scientific">Molossus molossus</name>
    <name type="common">Pallas' mastiff bat</name>
    <name type="synonym">Vespertilio molossus</name>
    <dbReference type="NCBI Taxonomy" id="27622"/>
    <lineage>
        <taxon>Eukaryota</taxon>
        <taxon>Metazoa</taxon>
        <taxon>Chordata</taxon>
        <taxon>Craniata</taxon>
        <taxon>Vertebrata</taxon>
        <taxon>Euteleostomi</taxon>
        <taxon>Mammalia</taxon>
        <taxon>Eutheria</taxon>
        <taxon>Laurasiatheria</taxon>
        <taxon>Chiroptera</taxon>
        <taxon>Yangochiroptera</taxon>
        <taxon>Molossidae</taxon>
        <taxon>Molossus</taxon>
    </lineage>
</organism>
<evidence type="ECO:0000256" key="5">
    <source>
        <dbReference type="ARBA" id="ARBA00022692"/>
    </source>
</evidence>
<dbReference type="PANTHER" id="PTHR19357:SF0">
    <property type="entry name" value="TRIGGERING RECEPTOR EXPRESSED ON MYELOID CELLS 1"/>
    <property type="match status" value="1"/>
</dbReference>
<accession>A0A7J8GUV8</accession>
<sequence length="256" mass="28059">MRKTRLCGLLWMFLAELQAAVKLNEEKITLTVGQTLNVQCPFNVMYARSKKAWQRLTDEGERRTLAVIGGGSEPIDNGQRYFLEELPTDGIMYVRMTNLQLEDSGLYECVIHQPPKDPYVLFHPVRLTVTVGNGVAGAVVHGSRTPFGPPLVDNAVSPDPASEKSPARNSAQVSTLPPITTKARRTLRNSSRTVTQHLPMPTASLSSPGLEVNPTQGTDVIRFSRMSIIIIVVCGILSKSLVFTALLFVTQRSCGP</sequence>
<evidence type="ECO:0000256" key="14">
    <source>
        <dbReference type="ARBA" id="ARBA00023319"/>
    </source>
</evidence>
<dbReference type="GO" id="GO:0005886">
    <property type="term" value="C:plasma membrane"/>
    <property type="evidence" value="ECO:0007669"/>
    <property type="project" value="UniProtKB-SubCell"/>
</dbReference>
<feature type="signal peptide" evidence="19">
    <location>
        <begin position="1"/>
        <end position="19"/>
    </location>
</feature>
<evidence type="ECO:0000256" key="9">
    <source>
        <dbReference type="ARBA" id="ARBA00023130"/>
    </source>
</evidence>
<dbReference type="InterPro" id="IPR036179">
    <property type="entry name" value="Ig-like_dom_sf"/>
</dbReference>
<keyword evidence="11" id="KW-1015">Disulfide bond</keyword>
<keyword evidence="10 18" id="KW-0472">Membrane</keyword>
<dbReference type="Gene3D" id="2.60.40.10">
    <property type="entry name" value="Immunoglobulins"/>
    <property type="match status" value="1"/>
</dbReference>
<dbReference type="Pfam" id="PF07686">
    <property type="entry name" value="V-set"/>
    <property type="match status" value="1"/>
</dbReference>
<comment type="function">
    <text evidence="15">Cell surface receptor that plays important roles in innate and adaptive immunity by amplifying inflammatory responses. Upon activation by various ligands such as PGLYRP1, HMGB1 or HSP70, multimerizes and forms a complex with transmembrane adapter TYROBP/DAP12. In turn, initiates a SYK-mediated cascade of tyrosine phosphorylation, activating multiple downstream mediators such as BTK, MAPK1, MAPK3 or phospholipase C-gamma. This cascade promotes the neutrophil- and macrophage-mediated release of pro-inflammatory cytokines and/or chemokines, as well as their migration and thereby amplifies inflammatory responses that are triggered by bacterial and fungal infections. By also promoting the amplification of inflammatory signals that are initially triggered by Toll-like receptor (TLR) and NOD-like receptor engagement, plays a major role in the pathophysiology of acute and chronic inflammatory diseases of different etiologies including septic shock and atherosclerosis.</text>
</comment>
<dbReference type="GO" id="GO:0002250">
    <property type="term" value="P:adaptive immune response"/>
    <property type="evidence" value="ECO:0007669"/>
    <property type="project" value="UniProtKB-KW"/>
</dbReference>
<evidence type="ECO:0000256" key="18">
    <source>
        <dbReference type="SAM" id="Phobius"/>
    </source>
</evidence>
<dbReference type="AlphaFoldDB" id="A0A7J8GUV8"/>
<evidence type="ECO:0000313" key="21">
    <source>
        <dbReference type="EMBL" id="KAF6463435.1"/>
    </source>
</evidence>
<feature type="transmembrane region" description="Helical" evidence="18">
    <location>
        <begin position="226"/>
        <end position="249"/>
    </location>
</feature>
<evidence type="ECO:0000256" key="8">
    <source>
        <dbReference type="ARBA" id="ARBA00022989"/>
    </source>
</evidence>
<evidence type="ECO:0000256" key="1">
    <source>
        <dbReference type="ARBA" id="ARBA00004251"/>
    </source>
</evidence>
<evidence type="ECO:0000256" key="4">
    <source>
        <dbReference type="ARBA" id="ARBA00022588"/>
    </source>
</evidence>
<evidence type="ECO:0000313" key="22">
    <source>
        <dbReference type="Proteomes" id="UP000550707"/>
    </source>
</evidence>
<dbReference type="InterPro" id="IPR003599">
    <property type="entry name" value="Ig_sub"/>
</dbReference>
<keyword evidence="5 18" id="KW-0812">Transmembrane</keyword>
<reference evidence="21 22" key="1">
    <citation type="journal article" date="2020" name="Nature">
        <title>Six reference-quality genomes reveal evolution of bat adaptations.</title>
        <authorList>
            <person name="Jebb D."/>
            <person name="Huang Z."/>
            <person name="Pippel M."/>
            <person name="Hughes G.M."/>
            <person name="Lavrichenko K."/>
            <person name="Devanna P."/>
            <person name="Winkler S."/>
            <person name="Jermiin L.S."/>
            <person name="Skirmuntt E.C."/>
            <person name="Katzourakis A."/>
            <person name="Burkitt-Gray L."/>
            <person name="Ray D.A."/>
            <person name="Sullivan K.A.M."/>
            <person name="Roscito J.G."/>
            <person name="Kirilenko B.M."/>
            <person name="Davalos L.M."/>
            <person name="Corthals A.P."/>
            <person name="Power M.L."/>
            <person name="Jones G."/>
            <person name="Ransome R.D."/>
            <person name="Dechmann D.K.N."/>
            <person name="Locatelli A.G."/>
            <person name="Puechmaille S.J."/>
            <person name="Fedrigo O."/>
            <person name="Jarvis E.D."/>
            <person name="Hiller M."/>
            <person name="Vernes S.C."/>
            <person name="Myers E.W."/>
            <person name="Teeling E.C."/>
        </authorList>
    </citation>
    <scope>NUCLEOTIDE SEQUENCE [LARGE SCALE GENOMIC DNA]</scope>
    <source>
        <strain evidence="21">MMolMol1</strain>
        <tissue evidence="21">Muscle</tissue>
    </source>
</reference>
<dbReference type="OrthoDB" id="8959642at2759"/>
<protein>
    <recommendedName>
        <fullName evidence="2">Triggering receptor expressed on myeloid cells 1</fullName>
    </recommendedName>
</protein>